<dbReference type="PRINTS" id="PR01852">
    <property type="entry name" value="SIBAPROTEIN"/>
</dbReference>
<protein>
    <submittedName>
        <fullName evidence="3">Surface antigen</fullName>
    </submittedName>
</protein>
<feature type="domain" description="Peptidase C51" evidence="2">
    <location>
        <begin position="58"/>
        <end position="184"/>
    </location>
</feature>
<reference evidence="3 4" key="1">
    <citation type="submission" date="2020-08" db="EMBL/GenBank/DDBJ databases">
        <title>Genomic Encyclopedia of Type Strains, Phase IV (KMG-IV): sequencing the most valuable type-strain genomes for metagenomic binning, comparative biology and taxonomic classification.</title>
        <authorList>
            <person name="Goeker M."/>
        </authorList>
    </citation>
    <scope>NUCLEOTIDE SEQUENCE [LARGE SCALE GENOMIC DNA]</scope>
    <source>
        <strain evidence="3 4">DSM 44197</strain>
    </source>
</reference>
<evidence type="ECO:0000256" key="1">
    <source>
        <dbReference type="SAM" id="SignalP"/>
    </source>
</evidence>
<comment type="caution">
    <text evidence="3">The sequence shown here is derived from an EMBL/GenBank/DDBJ whole genome shotgun (WGS) entry which is preliminary data.</text>
</comment>
<keyword evidence="4" id="KW-1185">Reference proteome</keyword>
<dbReference type="InterPro" id="IPR009148">
    <property type="entry name" value="PcsB-like"/>
</dbReference>
<dbReference type="PROSITE" id="PS50911">
    <property type="entry name" value="CHAP"/>
    <property type="match status" value="1"/>
</dbReference>
<dbReference type="Gene3D" id="3.90.1720.10">
    <property type="entry name" value="endopeptidase domain like (from Nostoc punctiforme)"/>
    <property type="match status" value="1"/>
</dbReference>
<feature type="chain" id="PRO_5031507138" evidence="1">
    <location>
        <begin position="26"/>
        <end position="186"/>
    </location>
</feature>
<dbReference type="RefSeq" id="WP_182844779.1">
    <property type="nucleotide sequence ID" value="NZ_BAAALP010000051.1"/>
</dbReference>
<sequence>MHRMIATAVVVSASAALFPAAPATAAASAPKAAPKAAPSVVAAPEVTSAACKKPCNRKIVNDYPYKTSSWHKTDPWNFYRRECVSFAAWRIRQRLGVKFHNHFRGVQWGNAKNWDNAARRARVKVNRTPKVGAIAQWNAGKFGHVAYVARVNRSTVVVEEYNKGGTHRYGTRTIKRSSVQNYIHFF</sequence>
<evidence type="ECO:0000313" key="4">
    <source>
        <dbReference type="Proteomes" id="UP000572680"/>
    </source>
</evidence>
<dbReference type="AlphaFoldDB" id="A0A7W3LQI5"/>
<dbReference type="InterPro" id="IPR038765">
    <property type="entry name" value="Papain-like_cys_pep_sf"/>
</dbReference>
<dbReference type="Pfam" id="PF05257">
    <property type="entry name" value="CHAP"/>
    <property type="match status" value="1"/>
</dbReference>
<dbReference type="EMBL" id="JACJIA010000005">
    <property type="protein sequence ID" value="MBA8952486.1"/>
    <property type="molecule type" value="Genomic_DNA"/>
</dbReference>
<gene>
    <name evidence="3" type="ORF">HNR61_004132</name>
</gene>
<dbReference type="Proteomes" id="UP000572680">
    <property type="component" value="Unassembled WGS sequence"/>
</dbReference>
<accession>A0A7W3LQI5</accession>
<feature type="signal peptide" evidence="1">
    <location>
        <begin position="1"/>
        <end position="25"/>
    </location>
</feature>
<proteinExistence type="predicted"/>
<dbReference type="InterPro" id="IPR007921">
    <property type="entry name" value="CHAP_dom"/>
</dbReference>
<name>A0A7W3LQI5_ACTNM</name>
<evidence type="ECO:0000313" key="3">
    <source>
        <dbReference type="EMBL" id="MBA8952486.1"/>
    </source>
</evidence>
<keyword evidence="1" id="KW-0732">Signal</keyword>
<dbReference type="SUPFAM" id="SSF54001">
    <property type="entry name" value="Cysteine proteinases"/>
    <property type="match status" value="1"/>
</dbReference>
<organism evidence="3 4">
    <name type="scientific">Actinomadura namibiensis</name>
    <dbReference type="NCBI Taxonomy" id="182080"/>
    <lineage>
        <taxon>Bacteria</taxon>
        <taxon>Bacillati</taxon>
        <taxon>Actinomycetota</taxon>
        <taxon>Actinomycetes</taxon>
        <taxon>Streptosporangiales</taxon>
        <taxon>Thermomonosporaceae</taxon>
        <taxon>Actinomadura</taxon>
    </lineage>
</organism>
<evidence type="ECO:0000259" key="2">
    <source>
        <dbReference type="PROSITE" id="PS50911"/>
    </source>
</evidence>